<dbReference type="KEGG" id="dli:dnl_37080"/>
<evidence type="ECO:0000313" key="5">
    <source>
        <dbReference type="Proteomes" id="UP000663720"/>
    </source>
</evidence>
<dbReference type="PANTHER" id="PTHR43861">
    <property type="entry name" value="TRANS-ACONITATE 2-METHYLTRANSFERASE-RELATED"/>
    <property type="match status" value="1"/>
</dbReference>
<dbReference type="GO" id="GO:0032259">
    <property type="term" value="P:methylation"/>
    <property type="evidence" value="ECO:0007669"/>
    <property type="project" value="UniProtKB-KW"/>
</dbReference>
<reference evidence="4" key="1">
    <citation type="journal article" date="2021" name="Microb. Physiol.">
        <title>Proteogenomic Insights into the Physiology of Marine, Sulfate-Reducing, Filamentous Desulfonema limicola and Desulfonema magnum.</title>
        <authorList>
            <person name="Schnaars V."/>
            <person name="Wohlbrand L."/>
            <person name="Scheve S."/>
            <person name="Hinrichs C."/>
            <person name="Reinhardt R."/>
            <person name="Rabus R."/>
        </authorList>
    </citation>
    <scope>NUCLEOTIDE SEQUENCE</scope>
    <source>
        <strain evidence="4">5ac10</strain>
    </source>
</reference>
<organism evidence="4 5">
    <name type="scientific">Desulfonema limicola</name>
    <dbReference type="NCBI Taxonomy" id="45656"/>
    <lineage>
        <taxon>Bacteria</taxon>
        <taxon>Pseudomonadati</taxon>
        <taxon>Thermodesulfobacteriota</taxon>
        <taxon>Desulfobacteria</taxon>
        <taxon>Desulfobacterales</taxon>
        <taxon>Desulfococcaceae</taxon>
        <taxon>Desulfonema</taxon>
    </lineage>
</organism>
<evidence type="ECO:0000256" key="2">
    <source>
        <dbReference type="ARBA" id="ARBA00022679"/>
    </source>
</evidence>
<dbReference type="RefSeq" id="WP_207687413.1">
    <property type="nucleotide sequence ID" value="NZ_CP061799.1"/>
</dbReference>
<protein>
    <submittedName>
        <fullName evidence="4">Radical SAM domain-containing protein</fullName>
    </submittedName>
</protein>
<dbReference type="GO" id="GO:0008168">
    <property type="term" value="F:methyltransferase activity"/>
    <property type="evidence" value="ECO:0007669"/>
    <property type="project" value="UniProtKB-KW"/>
</dbReference>
<dbReference type="InterPro" id="IPR041698">
    <property type="entry name" value="Methyltransf_25"/>
</dbReference>
<keyword evidence="5" id="KW-1185">Reference proteome</keyword>
<evidence type="ECO:0000259" key="3">
    <source>
        <dbReference type="Pfam" id="PF13649"/>
    </source>
</evidence>
<proteinExistence type="predicted"/>
<gene>
    <name evidence="4" type="ORF">dnl_37080</name>
</gene>
<evidence type="ECO:0000256" key="1">
    <source>
        <dbReference type="ARBA" id="ARBA00022603"/>
    </source>
</evidence>
<dbReference type="Proteomes" id="UP000663720">
    <property type="component" value="Chromosome"/>
</dbReference>
<dbReference type="CDD" id="cd02440">
    <property type="entry name" value="AdoMet_MTases"/>
    <property type="match status" value="1"/>
</dbReference>
<name>A0A975GHF4_9BACT</name>
<dbReference type="EMBL" id="CP061799">
    <property type="protein sequence ID" value="QTA81375.1"/>
    <property type="molecule type" value="Genomic_DNA"/>
</dbReference>
<dbReference type="AlphaFoldDB" id="A0A975GHF4"/>
<dbReference type="SUPFAM" id="SSF53335">
    <property type="entry name" value="S-adenosyl-L-methionine-dependent methyltransferases"/>
    <property type="match status" value="1"/>
</dbReference>
<keyword evidence="1" id="KW-0489">Methyltransferase</keyword>
<dbReference type="InterPro" id="IPR029063">
    <property type="entry name" value="SAM-dependent_MTases_sf"/>
</dbReference>
<evidence type="ECO:0000313" key="4">
    <source>
        <dbReference type="EMBL" id="QTA81375.1"/>
    </source>
</evidence>
<sequence>MTDYYHKNFQTYYQKTFCVDPSSFLIPLIKRLSQKAKILDLGCGSGRDLLWLKNHGFEPVGFEQSPGLAELARKLSGCRVIKGNFEEFDFSFFSFDALIMIGSLVHVSHKDFPDIFERITLSLCKKGYVLITLKKGNGIKKSNDGRSFYLWQDNDLEQIFYKKNFKIIDFFIQSSIVSPDDTWLGYVLQKKAA</sequence>
<dbReference type="PANTHER" id="PTHR43861:SF1">
    <property type="entry name" value="TRANS-ACONITATE 2-METHYLTRANSFERASE"/>
    <property type="match status" value="1"/>
</dbReference>
<dbReference type="Pfam" id="PF13649">
    <property type="entry name" value="Methyltransf_25"/>
    <property type="match status" value="1"/>
</dbReference>
<feature type="domain" description="Methyltransferase" evidence="3">
    <location>
        <begin position="38"/>
        <end position="126"/>
    </location>
</feature>
<keyword evidence="2" id="KW-0808">Transferase</keyword>
<accession>A0A975GHF4</accession>
<dbReference type="Gene3D" id="3.40.50.150">
    <property type="entry name" value="Vaccinia Virus protein VP39"/>
    <property type="match status" value="1"/>
</dbReference>